<sequence length="79" mass="9404">MDVAILLVILNVGYHLGFAKVFWDINTLFCFCDCVILLMWLFCWLLWMLDIILALFQCFKTTRIFFLKSKTTLLHRLVP</sequence>
<evidence type="ECO:0000313" key="3">
    <source>
        <dbReference type="EMBL" id="RZC11797.1"/>
    </source>
</evidence>
<keyword evidence="1" id="KW-0812">Transmembrane</keyword>
<protein>
    <submittedName>
        <fullName evidence="2">Uncharacterized protein</fullName>
    </submittedName>
</protein>
<keyword evidence="1" id="KW-1133">Transmembrane helix</keyword>
<reference evidence="3 4" key="2">
    <citation type="submission" date="2018-09" db="EMBL/GenBank/DDBJ databases">
        <title>A high-quality reference genome of wild soybean provides a powerful tool to mine soybean genomes.</title>
        <authorList>
            <person name="Xie M."/>
            <person name="Chung C.Y.L."/>
            <person name="Li M.-W."/>
            <person name="Wong F.-L."/>
            <person name="Chan T.-F."/>
            <person name="Lam H.-M."/>
        </authorList>
    </citation>
    <scope>NUCLEOTIDE SEQUENCE [LARGE SCALE GENOMIC DNA]</scope>
    <source>
        <strain evidence="4">cv. W05</strain>
        <tissue evidence="3">Hypocotyl of etiolated seedlings</tissue>
    </source>
</reference>
<organism evidence="2">
    <name type="scientific">Glycine soja</name>
    <name type="common">Wild soybean</name>
    <dbReference type="NCBI Taxonomy" id="3848"/>
    <lineage>
        <taxon>Eukaryota</taxon>
        <taxon>Viridiplantae</taxon>
        <taxon>Streptophyta</taxon>
        <taxon>Embryophyta</taxon>
        <taxon>Tracheophyta</taxon>
        <taxon>Spermatophyta</taxon>
        <taxon>Magnoliopsida</taxon>
        <taxon>eudicotyledons</taxon>
        <taxon>Gunneridae</taxon>
        <taxon>Pentapetalae</taxon>
        <taxon>rosids</taxon>
        <taxon>fabids</taxon>
        <taxon>Fabales</taxon>
        <taxon>Fabaceae</taxon>
        <taxon>Papilionoideae</taxon>
        <taxon>50 kb inversion clade</taxon>
        <taxon>NPAAA clade</taxon>
        <taxon>indigoferoid/millettioid clade</taxon>
        <taxon>Phaseoleae</taxon>
        <taxon>Glycine</taxon>
        <taxon>Glycine subgen. Soja</taxon>
    </lineage>
</organism>
<dbReference type="EMBL" id="QZWG01000005">
    <property type="protein sequence ID" value="RZC11797.1"/>
    <property type="molecule type" value="Genomic_DNA"/>
</dbReference>
<keyword evidence="4" id="KW-1185">Reference proteome</keyword>
<dbReference type="EMBL" id="KN670171">
    <property type="protein sequence ID" value="KHN02634.1"/>
    <property type="molecule type" value="Genomic_DNA"/>
</dbReference>
<feature type="transmembrane region" description="Helical" evidence="1">
    <location>
        <begin position="35"/>
        <end position="59"/>
    </location>
</feature>
<evidence type="ECO:0000313" key="2">
    <source>
        <dbReference type="EMBL" id="KHN02634.1"/>
    </source>
</evidence>
<reference evidence="2" key="1">
    <citation type="submission" date="2014-07" db="EMBL/GenBank/DDBJ databases">
        <title>Identification of a novel salt tolerance gene in wild soybean by whole-genome sequencing.</title>
        <authorList>
            <person name="Lam H.-M."/>
            <person name="Qi X."/>
            <person name="Li M.-W."/>
            <person name="Liu X."/>
            <person name="Xie M."/>
            <person name="Ni M."/>
            <person name="Xu X."/>
        </authorList>
    </citation>
    <scope>NUCLEOTIDE SEQUENCE [LARGE SCALE GENOMIC DNA]</scope>
    <source>
        <tissue evidence="2">Root</tissue>
    </source>
</reference>
<accession>A0A0B2P4S7</accession>
<proteinExistence type="predicted"/>
<keyword evidence="1" id="KW-0472">Membrane</keyword>
<name>A0A0B2P4S7_GLYSO</name>
<dbReference type="AlphaFoldDB" id="A0A0B2P4S7"/>
<evidence type="ECO:0000313" key="4">
    <source>
        <dbReference type="Proteomes" id="UP000289340"/>
    </source>
</evidence>
<dbReference type="Proteomes" id="UP000053555">
    <property type="component" value="Unassembled WGS sequence"/>
</dbReference>
<evidence type="ECO:0000256" key="1">
    <source>
        <dbReference type="SAM" id="Phobius"/>
    </source>
</evidence>
<gene>
    <name evidence="3" type="ORF">D0Y65_011840</name>
    <name evidence="2" type="ORF">glysoja_040458</name>
</gene>
<dbReference type="Proteomes" id="UP000289340">
    <property type="component" value="Chromosome 5"/>
</dbReference>